<dbReference type="FunCoup" id="A0A6J0PGF1">
    <property type="interactions" value="190"/>
</dbReference>
<proteinExistence type="inferred from homology"/>
<feature type="region of interest" description="Disordered" evidence="2">
    <location>
        <begin position="1"/>
        <end position="38"/>
    </location>
</feature>
<dbReference type="InParanoid" id="A0A6J0PGF1"/>
<evidence type="ECO:0000256" key="2">
    <source>
        <dbReference type="SAM" id="MobiDB-lite"/>
    </source>
</evidence>
<dbReference type="GO" id="GO:0005509">
    <property type="term" value="F:calcium ion binding"/>
    <property type="evidence" value="ECO:0007669"/>
    <property type="project" value="TreeGrafter"/>
</dbReference>
<dbReference type="OrthoDB" id="640742at2759"/>
<evidence type="ECO:0000313" key="3">
    <source>
        <dbReference type="Proteomes" id="UP000504607"/>
    </source>
</evidence>
<dbReference type="PANTHER" id="PTHR31495">
    <property type="entry name" value="PEROXYGENASE 3-RELATED"/>
    <property type="match status" value="1"/>
</dbReference>
<sequence>MEGTQGQGHIAFPSSLSTMSSSSLSSHGEEEETNSGDLTPLQKHVAFFDRNNDGVIYPWETFQGCRAIGCGVALSTFSAFLVNGSLGPKTRTGKIPSPLLPIYIKNIQKGKHGSDSGVYDSDGRFVPAKFEEMFKRHAHTNPNALTSKELDEMRQANRVPKDYKGWFASWTEWKILFVLCKDKDGLLHKETIRAVYDGSLFLTMEKERERSQNKA</sequence>
<dbReference type="RefSeq" id="XP_073109913.1">
    <property type="nucleotide sequence ID" value="XM_073253812.1"/>
</dbReference>
<protein>
    <submittedName>
        <fullName evidence="4">Probable peroxygenase 5</fullName>
    </submittedName>
</protein>
<evidence type="ECO:0000313" key="4">
    <source>
        <dbReference type="RefSeq" id="XP_019704772.2"/>
    </source>
</evidence>
<dbReference type="Pfam" id="PF05042">
    <property type="entry name" value="Caleosin"/>
    <property type="match status" value="1"/>
</dbReference>
<dbReference type="PANTHER" id="PTHR31495:SF1">
    <property type="entry name" value="INACTIVE PEROXYGENASE-LIKE PROTEIN-RELATED"/>
    <property type="match status" value="1"/>
</dbReference>
<accession>A0A6J0PGF1</accession>
<dbReference type="AlphaFoldDB" id="A0A6J0PGF1"/>
<reference evidence="4" key="1">
    <citation type="submission" date="2025-08" db="UniProtKB">
        <authorList>
            <consortium name="RefSeq"/>
        </authorList>
    </citation>
    <scope>IDENTIFICATION</scope>
</reference>
<comment type="similarity">
    <text evidence="1">Belongs to the caleosin family.</text>
</comment>
<dbReference type="GO" id="GO:0004497">
    <property type="term" value="F:monooxygenase activity"/>
    <property type="evidence" value="ECO:0007669"/>
    <property type="project" value="TreeGrafter"/>
</dbReference>
<dbReference type="InterPro" id="IPR007736">
    <property type="entry name" value="Caleosin-related"/>
</dbReference>
<gene>
    <name evidence="4" type="primary">LOC105042106</name>
</gene>
<name>A0A6J0PGF1_ELAGV</name>
<evidence type="ECO:0000256" key="1">
    <source>
        <dbReference type="ARBA" id="ARBA00006765"/>
    </source>
</evidence>
<keyword evidence="3" id="KW-1185">Reference proteome</keyword>
<dbReference type="Proteomes" id="UP000504607">
    <property type="component" value="Chromosome 3"/>
</dbReference>
<dbReference type="GeneID" id="105042106"/>
<feature type="compositionally biased region" description="Low complexity" evidence="2">
    <location>
        <begin position="14"/>
        <end position="26"/>
    </location>
</feature>
<dbReference type="RefSeq" id="XP_019704772.2">
    <property type="nucleotide sequence ID" value="XM_019849213.2"/>
</dbReference>
<organism evidence="3 4">
    <name type="scientific">Elaeis guineensis var. tenera</name>
    <name type="common">Oil palm</name>
    <dbReference type="NCBI Taxonomy" id="51953"/>
    <lineage>
        <taxon>Eukaryota</taxon>
        <taxon>Viridiplantae</taxon>
        <taxon>Streptophyta</taxon>
        <taxon>Embryophyta</taxon>
        <taxon>Tracheophyta</taxon>
        <taxon>Spermatophyta</taxon>
        <taxon>Magnoliopsida</taxon>
        <taxon>Liliopsida</taxon>
        <taxon>Arecaceae</taxon>
        <taxon>Arecoideae</taxon>
        <taxon>Cocoseae</taxon>
        <taxon>Elaeidinae</taxon>
        <taxon>Elaeis</taxon>
    </lineage>
</organism>